<dbReference type="AlphaFoldDB" id="A0A8H5Y416"/>
<sequence length="220" mass="24475">MFPSLLEFRNKLPSHHYRIDIVLLASLNFPSLSYDSRFLGSYPSPTNAHLPKTSQPQTPHMMAESTSAERLDYLLDMALTIHEGIVELVESDDELDKQLVAHLKELDHFIVVKKALQGRYVNQPCSSDDELAAGGSTPPPSHQAPSTAAHPKKHSISRQSQHSPPSPSFFFSSPEPQGTRTSAPARRKATRRIQGETKGSKALRKMRNAVPYASWVDKPK</sequence>
<feature type="compositionally biased region" description="Low complexity" evidence="1">
    <location>
        <begin position="157"/>
        <end position="177"/>
    </location>
</feature>
<feature type="region of interest" description="Disordered" evidence="1">
    <location>
        <begin position="127"/>
        <end position="220"/>
    </location>
</feature>
<evidence type="ECO:0000256" key="1">
    <source>
        <dbReference type="SAM" id="MobiDB-lite"/>
    </source>
</evidence>
<comment type="caution">
    <text evidence="2">The sequence shown here is derived from an EMBL/GenBank/DDBJ whole genome shotgun (WGS) entry which is preliminary data.</text>
</comment>
<accession>A0A8H5Y416</accession>
<evidence type="ECO:0000313" key="3">
    <source>
        <dbReference type="Proteomes" id="UP000532311"/>
    </source>
</evidence>
<protein>
    <submittedName>
        <fullName evidence="2">Uncharacterized protein</fullName>
    </submittedName>
</protein>
<gene>
    <name evidence="2" type="ORF">FGLOB1_8478</name>
</gene>
<keyword evidence="3" id="KW-1185">Reference proteome</keyword>
<dbReference type="EMBL" id="JAAQPF010000363">
    <property type="protein sequence ID" value="KAF5704601.1"/>
    <property type="molecule type" value="Genomic_DNA"/>
</dbReference>
<reference evidence="2 3" key="1">
    <citation type="submission" date="2020-05" db="EMBL/GenBank/DDBJ databases">
        <title>Identification and distribution of gene clusters putatively required for synthesis of sphingolipid metabolism inhibitors in phylogenetically diverse species of the filamentous fungus Fusarium.</title>
        <authorList>
            <person name="Kim H.-S."/>
            <person name="Busman M."/>
            <person name="Brown D.W."/>
            <person name="Divon H."/>
            <person name="Uhlig S."/>
            <person name="Proctor R.H."/>
        </authorList>
    </citation>
    <scope>NUCLEOTIDE SEQUENCE [LARGE SCALE GENOMIC DNA]</scope>
    <source>
        <strain evidence="2 3">NRRL 26131</strain>
    </source>
</reference>
<proteinExistence type="predicted"/>
<name>A0A8H5Y416_9HYPO</name>
<organism evidence="2 3">
    <name type="scientific">Fusarium globosum</name>
    <dbReference type="NCBI Taxonomy" id="78864"/>
    <lineage>
        <taxon>Eukaryota</taxon>
        <taxon>Fungi</taxon>
        <taxon>Dikarya</taxon>
        <taxon>Ascomycota</taxon>
        <taxon>Pezizomycotina</taxon>
        <taxon>Sordariomycetes</taxon>
        <taxon>Hypocreomycetidae</taxon>
        <taxon>Hypocreales</taxon>
        <taxon>Nectriaceae</taxon>
        <taxon>Fusarium</taxon>
        <taxon>Fusarium fujikuroi species complex</taxon>
    </lineage>
</organism>
<dbReference type="Proteomes" id="UP000532311">
    <property type="component" value="Unassembled WGS sequence"/>
</dbReference>
<evidence type="ECO:0000313" key="2">
    <source>
        <dbReference type="EMBL" id="KAF5704601.1"/>
    </source>
</evidence>